<dbReference type="GO" id="GO:0005737">
    <property type="term" value="C:cytoplasm"/>
    <property type="evidence" value="ECO:0007669"/>
    <property type="project" value="UniProtKB-SubCell"/>
</dbReference>
<dbReference type="GO" id="GO:0001682">
    <property type="term" value="P:tRNA 5'-leader removal"/>
    <property type="evidence" value="ECO:0007669"/>
    <property type="project" value="UniProtKB-UniRule"/>
</dbReference>
<dbReference type="PRINTS" id="PR00884">
    <property type="entry name" value="RIBOSOMALHS6"/>
</dbReference>
<evidence type="ECO:0000256" key="5">
    <source>
        <dbReference type="ARBA" id="ARBA00022730"/>
    </source>
</evidence>
<dbReference type="GO" id="GO:0005840">
    <property type="term" value="C:ribosome"/>
    <property type="evidence" value="ECO:0007669"/>
    <property type="project" value="UniProtKB-KW"/>
</dbReference>
<dbReference type="InterPro" id="IPR022481">
    <property type="entry name" value="Ribosomal_eL8_arc"/>
</dbReference>
<evidence type="ECO:0000256" key="6">
    <source>
        <dbReference type="ARBA" id="ARBA00022884"/>
    </source>
</evidence>
<dbReference type="PRINTS" id="PR00881">
    <property type="entry name" value="L7ARS6FAMILY"/>
</dbReference>
<comment type="subunit">
    <text evidence="9">Part of the 50S ribosomal subunit. Probably part of the RNase P complex.</text>
</comment>
<dbReference type="GO" id="GO:1990904">
    <property type="term" value="C:ribonucleoprotein complex"/>
    <property type="evidence" value="ECO:0007669"/>
    <property type="project" value="UniProtKB-KW"/>
</dbReference>
<keyword evidence="7 9" id="KW-0689">Ribosomal protein</keyword>
<dbReference type="EMBL" id="AP011526">
    <property type="protein sequence ID" value="BAP60809.1"/>
    <property type="molecule type" value="Genomic_DNA"/>
</dbReference>
<dbReference type="InterPro" id="IPR029064">
    <property type="entry name" value="Ribosomal_eL30-like_sf"/>
</dbReference>
<protein>
    <recommendedName>
        <fullName evidence="9">Large ribosomal subunit protein eL8</fullName>
    </recommendedName>
</protein>
<dbReference type="InterPro" id="IPR018492">
    <property type="entry name" value="Ribosomal_eL8/Nhp2"/>
</dbReference>
<dbReference type="Proteomes" id="UP000264208">
    <property type="component" value="Chromosome"/>
</dbReference>
<evidence type="ECO:0000256" key="7">
    <source>
        <dbReference type="ARBA" id="ARBA00022980"/>
    </source>
</evidence>
<dbReference type="PANTHER" id="PTHR23105">
    <property type="entry name" value="RIBOSOMAL PROTEIN L7AE FAMILY MEMBER"/>
    <property type="match status" value="1"/>
</dbReference>
<dbReference type="SUPFAM" id="SSF55315">
    <property type="entry name" value="L30e-like"/>
    <property type="match status" value="1"/>
</dbReference>
<comment type="subcellular location">
    <subcellularLocation>
        <location evidence="1 9">Cytoplasm</location>
    </subcellularLocation>
</comment>
<evidence type="ECO:0000256" key="9">
    <source>
        <dbReference type="HAMAP-Rule" id="MF_00326"/>
    </source>
</evidence>
<dbReference type="InterPro" id="IPR050257">
    <property type="entry name" value="eL8/uL1-like"/>
</dbReference>
<comment type="similarity">
    <text evidence="2 9">Belongs to the eukaryotic ribosomal protein eL8 family.</text>
</comment>
<evidence type="ECO:0000256" key="4">
    <source>
        <dbReference type="ARBA" id="ARBA00022694"/>
    </source>
</evidence>
<dbReference type="Gene3D" id="3.30.1330.30">
    <property type="match status" value="1"/>
</dbReference>
<keyword evidence="3 9" id="KW-0963">Cytoplasm</keyword>
<comment type="function">
    <text evidence="9">Multifunctional RNA-binding protein that recognizes the K-turn motif in ribosomal RNA, the RNA component of RNase P, box H/ACA, box C/D and box C'/D' sRNAs.</text>
</comment>
<gene>
    <name evidence="9 11" type="primary">rpl7ae</name>
    <name evidence="11" type="ORF">MMKA1_06920</name>
</gene>
<keyword evidence="5 9" id="KW-0699">rRNA-binding</keyword>
<evidence type="ECO:0000313" key="12">
    <source>
        <dbReference type="Proteomes" id="UP000264208"/>
    </source>
</evidence>
<dbReference type="KEGG" id="mmak:MMKA1_06920"/>
<evidence type="ECO:0000313" key="11">
    <source>
        <dbReference type="EMBL" id="BAP60809.1"/>
    </source>
</evidence>
<dbReference type="GO" id="GO:0003735">
    <property type="term" value="F:structural constituent of ribosome"/>
    <property type="evidence" value="ECO:0007669"/>
    <property type="project" value="InterPro"/>
</dbReference>
<evidence type="ECO:0000256" key="3">
    <source>
        <dbReference type="ARBA" id="ARBA00022490"/>
    </source>
</evidence>
<dbReference type="AlphaFoldDB" id="A0A2Z5PD32"/>
<proteinExistence type="inferred from homology"/>
<keyword evidence="8 9" id="KW-0687">Ribonucleoprotein</keyword>
<dbReference type="GO" id="GO:0004526">
    <property type="term" value="F:ribonuclease P activity"/>
    <property type="evidence" value="ECO:0007669"/>
    <property type="project" value="UniProtKB-UniRule"/>
</dbReference>
<reference evidence="11 12" key="1">
    <citation type="submission" date="2009-06" db="EMBL/GenBank/DDBJ databases">
        <title>Molecular Evidence for Microbiologically Influenced Corrosion from genome of Methanogen.</title>
        <authorList>
            <person name="Ito N."/>
            <person name="Tsurumaru H."/>
            <person name="Shimizu A."/>
            <person name="Harada T."/>
            <person name="Hosoyama A."/>
            <person name="Horikawa H."/>
            <person name="Wakai S."/>
            <person name="Sasaki K."/>
            <person name="Nishijima K."/>
            <person name="Ataku H."/>
            <person name="Yamazaki J."/>
            <person name="Mise M."/>
            <person name="Yamazaki S."/>
            <person name="Tanikawa S."/>
            <person name="Harayama S."/>
            <person name="Fujita N."/>
        </authorList>
    </citation>
    <scope>NUCLEOTIDE SEQUENCE [LARGE SCALE GENOMIC DNA]</scope>
    <source>
        <strain evidence="12">KA1 ( NBRC 102054)</strain>
    </source>
</reference>
<name>A0A2Z5PD32_METMI</name>
<evidence type="ECO:0000256" key="1">
    <source>
        <dbReference type="ARBA" id="ARBA00004496"/>
    </source>
</evidence>
<evidence type="ECO:0000256" key="2">
    <source>
        <dbReference type="ARBA" id="ARBA00007337"/>
    </source>
</evidence>
<evidence type="ECO:0000259" key="10">
    <source>
        <dbReference type="Pfam" id="PF01248"/>
    </source>
</evidence>
<feature type="domain" description="Ribosomal protein eL8/eL30/eS12/Gadd45" evidence="10">
    <location>
        <begin position="36"/>
        <end position="124"/>
    </location>
</feature>
<evidence type="ECO:0000256" key="8">
    <source>
        <dbReference type="ARBA" id="ARBA00023274"/>
    </source>
</evidence>
<dbReference type="HAMAP" id="MF_00326">
    <property type="entry name" value="Ribosomal_eL8"/>
    <property type="match status" value="1"/>
</dbReference>
<sequence length="136" mass="14489">MSGRHPDKKIFLSDEGGHNMAVYVKFEISQELEEKTAEVVANAEKIKKGANEVTKAVEKGIAKLVVIAQDVQPEEIVAHIPVICDEKGIAYSYSSTKEALGKAAGLEVPTSAIAVVAEGSADELKDLVEKLNGLKA</sequence>
<accession>A0A2Z5PD32</accession>
<dbReference type="GO" id="GO:0006412">
    <property type="term" value="P:translation"/>
    <property type="evidence" value="ECO:0007669"/>
    <property type="project" value="UniProtKB-UniRule"/>
</dbReference>
<organism evidence="11 12">
    <name type="scientific">Methanococcus maripaludis KA1</name>
    <dbReference type="NCBI Taxonomy" id="637914"/>
    <lineage>
        <taxon>Archaea</taxon>
        <taxon>Methanobacteriati</taxon>
        <taxon>Methanobacteriota</taxon>
        <taxon>Methanomada group</taxon>
        <taxon>Methanococci</taxon>
        <taxon>Methanococcales</taxon>
        <taxon>Methanococcaceae</taxon>
        <taxon>Methanococcus</taxon>
    </lineage>
</organism>
<dbReference type="GO" id="GO:0019843">
    <property type="term" value="F:rRNA binding"/>
    <property type="evidence" value="ECO:0007669"/>
    <property type="project" value="UniProtKB-KW"/>
</dbReference>
<keyword evidence="6 9" id="KW-0694">RNA-binding</keyword>
<dbReference type="FunFam" id="3.30.1330.30:FF:000020">
    <property type="entry name" value="50S ribosomal protein L7Ae"/>
    <property type="match status" value="1"/>
</dbReference>
<dbReference type="Pfam" id="PF01248">
    <property type="entry name" value="Ribosomal_L7Ae"/>
    <property type="match status" value="1"/>
</dbReference>
<dbReference type="NCBIfam" id="TIGR03677">
    <property type="entry name" value="eL8_ribo"/>
    <property type="match status" value="1"/>
</dbReference>
<dbReference type="InterPro" id="IPR004038">
    <property type="entry name" value="Ribosomal_eL8/eL30/eS12/Gad45"/>
</dbReference>
<keyword evidence="4 9" id="KW-0819">tRNA processing</keyword>